<feature type="compositionally biased region" description="Polar residues" evidence="1">
    <location>
        <begin position="202"/>
        <end position="214"/>
    </location>
</feature>
<dbReference type="STRING" id="1043004.A0A074WBC3"/>
<evidence type="ECO:0000313" key="4">
    <source>
        <dbReference type="Proteomes" id="UP000027730"/>
    </source>
</evidence>
<dbReference type="Proteomes" id="UP000027730">
    <property type="component" value="Unassembled WGS sequence"/>
</dbReference>
<dbReference type="PANTHER" id="PTHR40018">
    <property type="entry name" value="[PSI+] INDUCTION PROTEIN 2"/>
    <property type="match status" value="1"/>
</dbReference>
<feature type="region of interest" description="Disordered" evidence="1">
    <location>
        <begin position="193"/>
        <end position="261"/>
    </location>
</feature>
<feature type="transmembrane region" description="Helical" evidence="2">
    <location>
        <begin position="34"/>
        <end position="55"/>
    </location>
</feature>
<protein>
    <submittedName>
        <fullName evidence="3">Uncharacterized protein</fullName>
    </submittedName>
</protein>
<keyword evidence="2" id="KW-0812">Transmembrane</keyword>
<evidence type="ECO:0000256" key="1">
    <source>
        <dbReference type="SAM" id="MobiDB-lite"/>
    </source>
</evidence>
<dbReference type="OrthoDB" id="5401332at2759"/>
<keyword evidence="2" id="KW-1133">Transmembrane helix</keyword>
<keyword evidence="2" id="KW-0472">Membrane</keyword>
<evidence type="ECO:0000256" key="2">
    <source>
        <dbReference type="SAM" id="Phobius"/>
    </source>
</evidence>
<dbReference type="HOGENOM" id="CLU_1030508_0_0_1"/>
<accession>A0A074WBC3</accession>
<dbReference type="GO" id="GO:0005886">
    <property type="term" value="C:plasma membrane"/>
    <property type="evidence" value="ECO:0007669"/>
    <property type="project" value="TreeGrafter"/>
</dbReference>
<name>A0A074WBC3_9PEZI</name>
<reference evidence="3 4" key="1">
    <citation type="journal article" date="2014" name="BMC Genomics">
        <title>Genome sequencing of four Aureobasidium pullulans varieties: biotechnological potential, stress tolerance, and description of new species.</title>
        <authorList>
            <person name="Gostin Ar C."/>
            <person name="Ohm R.A."/>
            <person name="Kogej T."/>
            <person name="Sonjak S."/>
            <person name="Turk M."/>
            <person name="Zajc J."/>
            <person name="Zalar P."/>
            <person name="Grube M."/>
            <person name="Sun H."/>
            <person name="Han J."/>
            <person name="Sharma A."/>
            <person name="Chiniquy J."/>
            <person name="Ngan C.Y."/>
            <person name="Lipzen A."/>
            <person name="Barry K."/>
            <person name="Grigoriev I.V."/>
            <person name="Gunde-Cimerman N."/>
        </authorList>
    </citation>
    <scope>NUCLEOTIDE SEQUENCE [LARGE SCALE GENOMIC DNA]</scope>
    <source>
        <strain evidence="3 4">CBS 147.97</strain>
    </source>
</reference>
<dbReference type="AlphaFoldDB" id="A0A074WBC3"/>
<dbReference type="InterPro" id="IPR037504">
    <property type="entry name" value="PSI_induc_2"/>
</dbReference>
<dbReference type="RefSeq" id="XP_013423017.1">
    <property type="nucleotide sequence ID" value="XM_013567563.1"/>
</dbReference>
<sequence length="261" mass="29107">MYSRYIRDISSEVDGVKNTFSGWDQCMTKAYCKWPVIIGIVVGAVIAISVVWCLVRCLCCGLECCCGCLSCFSCCTSCCNNHHRRQQGYTQPPPPVSQFPQYTQYRPAAAPVYRQQQQQQQPQYAHLDAPSKSFNEDALPAMPSWNNSRSFRQQQDAEVDDMEMGNMHAQAAQPMLPKSPRAQVQEYPYQANAGAYNGDLGHSQSQSPYANEPQQYGYGRQESRVALPYEASINPPPSYHTSAPAAQGVARKPVSGSWREV</sequence>
<organism evidence="3 4">
    <name type="scientific">Aureobasidium namibiae CBS 147.97</name>
    <dbReference type="NCBI Taxonomy" id="1043004"/>
    <lineage>
        <taxon>Eukaryota</taxon>
        <taxon>Fungi</taxon>
        <taxon>Dikarya</taxon>
        <taxon>Ascomycota</taxon>
        <taxon>Pezizomycotina</taxon>
        <taxon>Dothideomycetes</taxon>
        <taxon>Dothideomycetidae</taxon>
        <taxon>Dothideales</taxon>
        <taxon>Saccotheciaceae</taxon>
        <taxon>Aureobasidium</taxon>
    </lineage>
</organism>
<evidence type="ECO:0000313" key="3">
    <source>
        <dbReference type="EMBL" id="KEQ68884.1"/>
    </source>
</evidence>
<gene>
    <name evidence="3" type="ORF">M436DRAFT_57472</name>
</gene>
<dbReference type="GO" id="GO:0005935">
    <property type="term" value="C:cellular bud neck"/>
    <property type="evidence" value="ECO:0007669"/>
    <property type="project" value="TreeGrafter"/>
</dbReference>
<keyword evidence="4" id="KW-1185">Reference proteome</keyword>
<proteinExistence type="predicted"/>
<dbReference type="PANTHER" id="PTHR40018:SF1">
    <property type="entry name" value="[PSI+] INDUCTION PROTEIN 2"/>
    <property type="match status" value="1"/>
</dbReference>
<dbReference type="GeneID" id="25412495"/>
<dbReference type="EMBL" id="KL584725">
    <property type="protein sequence ID" value="KEQ68884.1"/>
    <property type="molecule type" value="Genomic_DNA"/>
</dbReference>